<reference evidence="1 2" key="1">
    <citation type="submission" date="2019-07" db="EMBL/GenBank/DDBJ databases">
        <title>Draft genome for Streptomyces benahoarensis MZ03-48.</title>
        <authorList>
            <person name="Gonzalez-Pimentel J.L."/>
        </authorList>
    </citation>
    <scope>NUCLEOTIDE SEQUENCE [LARGE SCALE GENOMIC DNA]</scope>
    <source>
        <strain evidence="1 2">MZ03-48</strain>
    </source>
</reference>
<dbReference type="RefSeq" id="WP_143942409.1">
    <property type="nucleotide sequence ID" value="NZ_VKLS01000099.1"/>
</dbReference>
<sequence length="249" mass="26860">MTTNVTTTLPEASDGPLFRFRVPQGFHEVPLGVTPEAHAELLQEFAREYWGQGAELEPLRAMTGALYGAARQALAAQGVRYQAVGVFPRREFVEGRTGIPGEEGEPLPYVRNTLLATVRDLNSPDQDLAAAGIAELLFRQYPDDEVVRVSLPAGPAVLHLAASRLLWGGPDTPDQLAGTVRTTVRLELWIPFPSGDRILLLALTTPDTGDLDTHQALLAEVASTVEFPVEGDFLPDEPADSGAQINPFG</sequence>
<name>A0A553ZL49_9ACTN</name>
<evidence type="ECO:0000313" key="2">
    <source>
        <dbReference type="Proteomes" id="UP000320888"/>
    </source>
</evidence>
<comment type="caution">
    <text evidence="1">The sequence shown here is derived from an EMBL/GenBank/DDBJ whole genome shotgun (WGS) entry which is preliminary data.</text>
</comment>
<dbReference type="Proteomes" id="UP000320888">
    <property type="component" value="Unassembled WGS sequence"/>
</dbReference>
<proteinExistence type="predicted"/>
<protein>
    <submittedName>
        <fullName evidence="1">Uncharacterized protein</fullName>
    </submittedName>
</protein>
<gene>
    <name evidence="1" type="ORF">FNZ23_11070</name>
</gene>
<accession>A0A553ZL49</accession>
<dbReference type="AlphaFoldDB" id="A0A553ZL49"/>
<evidence type="ECO:0000313" key="1">
    <source>
        <dbReference type="EMBL" id="TSB42208.1"/>
    </source>
</evidence>
<dbReference type="OrthoDB" id="4180751at2"/>
<organism evidence="1 2">
    <name type="scientific">Streptomyces benahoarensis</name>
    <dbReference type="NCBI Taxonomy" id="2595054"/>
    <lineage>
        <taxon>Bacteria</taxon>
        <taxon>Bacillati</taxon>
        <taxon>Actinomycetota</taxon>
        <taxon>Actinomycetes</taxon>
        <taxon>Kitasatosporales</taxon>
        <taxon>Streptomycetaceae</taxon>
        <taxon>Streptomyces</taxon>
    </lineage>
</organism>
<dbReference type="EMBL" id="VKLS01000099">
    <property type="protein sequence ID" value="TSB42208.1"/>
    <property type="molecule type" value="Genomic_DNA"/>
</dbReference>
<keyword evidence="2" id="KW-1185">Reference proteome</keyword>